<sequence length="98" mass="11034">MARFELMVNALRTGQAPPALAWWEPDGEKTAATYADYSLDESLDLLHNSRDSMAVFLKSLTEAERSAPAIHKTFGEITIESMIQVILNHDEEHRATFN</sequence>
<dbReference type="Gene3D" id="1.20.120.450">
    <property type="entry name" value="dinb family like domain"/>
    <property type="match status" value="1"/>
</dbReference>
<organism evidence="2">
    <name type="scientific">freshwater metagenome</name>
    <dbReference type="NCBI Taxonomy" id="449393"/>
    <lineage>
        <taxon>unclassified sequences</taxon>
        <taxon>metagenomes</taxon>
        <taxon>ecological metagenomes</taxon>
    </lineage>
</organism>
<reference evidence="2" key="1">
    <citation type="submission" date="2020-05" db="EMBL/GenBank/DDBJ databases">
        <authorList>
            <person name="Chiriac C."/>
            <person name="Salcher M."/>
            <person name="Ghai R."/>
            <person name="Kavagutti S V."/>
        </authorList>
    </citation>
    <scope>NUCLEOTIDE SEQUENCE</scope>
</reference>
<evidence type="ECO:0000313" key="2">
    <source>
        <dbReference type="EMBL" id="CAB5122459.1"/>
    </source>
</evidence>
<dbReference type="InterPro" id="IPR034660">
    <property type="entry name" value="DinB/YfiT-like"/>
</dbReference>
<evidence type="ECO:0000259" key="1">
    <source>
        <dbReference type="Pfam" id="PF12867"/>
    </source>
</evidence>
<dbReference type="SUPFAM" id="SSF109854">
    <property type="entry name" value="DinB/YfiT-like putative metalloenzymes"/>
    <property type="match status" value="1"/>
</dbReference>
<gene>
    <name evidence="2" type="ORF">UFOPK4410_01123</name>
</gene>
<feature type="domain" description="DinB-like" evidence="1">
    <location>
        <begin position="7"/>
        <end position="96"/>
    </location>
</feature>
<dbReference type="AlphaFoldDB" id="A0A6J7VZ14"/>
<accession>A0A6J7VZ14</accession>
<name>A0A6J7VZ14_9ZZZZ</name>
<protein>
    <submittedName>
        <fullName evidence="2">Unannotated protein</fullName>
    </submittedName>
</protein>
<dbReference type="InterPro" id="IPR024775">
    <property type="entry name" value="DinB-like"/>
</dbReference>
<proteinExistence type="predicted"/>
<dbReference type="Pfam" id="PF12867">
    <property type="entry name" value="DinB_2"/>
    <property type="match status" value="1"/>
</dbReference>
<dbReference type="EMBL" id="CAFBRV010000146">
    <property type="protein sequence ID" value="CAB5122459.1"/>
    <property type="molecule type" value="Genomic_DNA"/>
</dbReference>